<comment type="caution">
    <text evidence="2">The sequence shown here is derived from an EMBL/GenBank/DDBJ whole genome shotgun (WGS) entry which is preliminary data.</text>
</comment>
<dbReference type="AlphaFoldDB" id="A0A2P8E6U5"/>
<keyword evidence="3" id="KW-1185">Reference proteome</keyword>
<gene>
    <name evidence="2" type="ORF">CLV30_10447</name>
</gene>
<accession>A0A2P8E6U5</accession>
<protein>
    <submittedName>
        <fullName evidence="2">Uncharacterized protein</fullName>
    </submittedName>
</protein>
<name>A0A2P8E6U5_9ACTN</name>
<organism evidence="2 3">
    <name type="scientific">Haloactinopolyspora alba</name>
    <dbReference type="NCBI Taxonomy" id="648780"/>
    <lineage>
        <taxon>Bacteria</taxon>
        <taxon>Bacillati</taxon>
        <taxon>Actinomycetota</taxon>
        <taxon>Actinomycetes</taxon>
        <taxon>Jiangellales</taxon>
        <taxon>Jiangellaceae</taxon>
        <taxon>Haloactinopolyspora</taxon>
    </lineage>
</organism>
<sequence length="116" mass="12712">MAPFRFTSDVITTDAVRPLCCLLGVDPSLAPLRRSGGVAIGAVHRGRRRRLVWSLYVSGVWLRARQAQLSHSGPAVSLLETVGVPVRQSRTGELQGRARRDSNPNLLIRREKEGAS</sequence>
<dbReference type="EMBL" id="PYGE01000004">
    <property type="protein sequence ID" value="PSL05184.1"/>
    <property type="molecule type" value="Genomic_DNA"/>
</dbReference>
<feature type="region of interest" description="Disordered" evidence="1">
    <location>
        <begin position="90"/>
        <end position="116"/>
    </location>
</feature>
<feature type="compositionally biased region" description="Basic and acidic residues" evidence="1">
    <location>
        <begin position="96"/>
        <end position="116"/>
    </location>
</feature>
<proteinExistence type="predicted"/>
<dbReference type="Proteomes" id="UP000243528">
    <property type="component" value="Unassembled WGS sequence"/>
</dbReference>
<reference evidence="2 3" key="1">
    <citation type="submission" date="2018-03" db="EMBL/GenBank/DDBJ databases">
        <title>Genomic Encyclopedia of Archaeal and Bacterial Type Strains, Phase II (KMG-II): from individual species to whole genera.</title>
        <authorList>
            <person name="Goeker M."/>
        </authorList>
    </citation>
    <scope>NUCLEOTIDE SEQUENCE [LARGE SCALE GENOMIC DNA]</scope>
    <source>
        <strain evidence="2 3">DSM 45211</strain>
    </source>
</reference>
<evidence type="ECO:0000313" key="3">
    <source>
        <dbReference type="Proteomes" id="UP000243528"/>
    </source>
</evidence>
<evidence type="ECO:0000256" key="1">
    <source>
        <dbReference type="SAM" id="MobiDB-lite"/>
    </source>
</evidence>
<evidence type="ECO:0000313" key="2">
    <source>
        <dbReference type="EMBL" id="PSL05184.1"/>
    </source>
</evidence>